<gene>
    <name evidence="2" type="ORF">CISIN_1g038257mg</name>
</gene>
<organism evidence="2 3">
    <name type="scientific">Citrus sinensis</name>
    <name type="common">Sweet orange</name>
    <name type="synonym">Citrus aurantium var. sinensis</name>
    <dbReference type="NCBI Taxonomy" id="2711"/>
    <lineage>
        <taxon>Eukaryota</taxon>
        <taxon>Viridiplantae</taxon>
        <taxon>Streptophyta</taxon>
        <taxon>Embryophyta</taxon>
        <taxon>Tracheophyta</taxon>
        <taxon>Spermatophyta</taxon>
        <taxon>Magnoliopsida</taxon>
        <taxon>eudicotyledons</taxon>
        <taxon>Gunneridae</taxon>
        <taxon>Pentapetalae</taxon>
        <taxon>rosids</taxon>
        <taxon>malvids</taxon>
        <taxon>Sapindales</taxon>
        <taxon>Rutaceae</taxon>
        <taxon>Aurantioideae</taxon>
        <taxon>Citrus</taxon>
    </lineage>
</organism>
<dbReference type="GO" id="GO:0004842">
    <property type="term" value="F:ubiquitin-protein transferase activity"/>
    <property type="evidence" value="ECO:0000318"/>
    <property type="project" value="GO_Central"/>
</dbReference>
<dbReference type="SUPFAM" id="SSF81383">
    <property type="entry name" value="F-box domain"/>
    <property type="match status" value="1"/>
</dbReference>
<protein>
    <recommendedName>
        <fullName evidence="1">F-box domain-containing protein</fullName>
    </recommendedName>
</protein>
<reference evidence="2 3" key="1">
    <citation type="submission" date="2014-04" db="EMBL/GenBank/DDBJ databases">
        <authorList>
            <consortium name="International Citrus Genome Consortium"/>
            <person name="Gmitter F."/>
            <person name="Chen C."/>
            <person name="Farmerie W."/>
            <person name="Harkins T."/>
            <person name="Desany B."/>
            <person name="Mohiuddin M."/>
            <person name="Kodira C."/>
            <person name="Borodovsky M."/>
            <person name="Lomsadze A."/>
            <person name="Burns P."/>
            <person name="Jenkins J."/>
            <person name="Prochnik S."/>
            <person name="Shu S."/>
            <person name="Chapman J."/>
            <person name="Pitluck S."/>
            <person name="Schmutz J."/>
            <person name="Rokhsar D."/>
        </authorList>
    </citation>
    <scope>NUCLEOTIDE SEQUENCE</scope>
</reference>
<dbReference type="PANTHER" id="PTHR31672:SF2">
    <property type="entry name" value="F-BOX DOMAIN-CONTAINING PROTEIN"/>
    <property type="match status" value="1"/>
</dbReference>
<dbReference type="eggNOG" id="ENOG502QYR9">
    <property type="taxonomic scope" value="Eukaryota"/>
</dbReference>
<proteinExistence type="predicted"/>
<dbReference type="PROSITE" id="PS50181">
    <property type="entry name" value="FBOX"/>
    <property type="match status" value="1"/>
</dbReference>
<accession>A0A067GY33</accession>
<dbReference type="InterPro" id="IPR001810">
    <property type="entry name" value="F-box_dom"/>
</dbReference>
<evidence type="ECO:0000313" key="3">
    <source>
        <dbReference type="Proteomes" id="UP000027120"/>
    </source>
</evidence>
<name>A0A067GY33_CITSI</name>
<dbReference type="EMBL" id="KK784877">
    <property type="protein sequence ID" value="KDO80377.1"/>
    <property type="molecule type" value="Genomic_DNA"/>
</dbReference>
<dbReference type="GO" id="GO:0031146">
    <property type="term" value="P:SCF-dependent proteasomal ubiquitin-dependent protein catabolic process"/>
    <property type="evidence" value="ECO:0000318"/>
    <property type="project" value="GO_Central"/>
</dbReference>
<dbReference type="InterPro" id="IPR036047">
    <property type="entry name" value="F-box-like_dom_sf"/>
</dbReference>
<keyword evidence="3" id="KW-1185">Reference proteome</keyword>
<feature type="domain" description="F-box" evidence="1">
    <location>
        <begin position="11"/>
        <end position="57"/>
    </location>
</feature>
<dbReference type="InterPro" id="IPR050796">
    <property type="entry name" value="SCF_F-box_component"/>
</dbReference>
<evidence type="ECO:0000259" key="1">
    <source>
        <dbReference type="PROSITE" id="PS50181"/>
    </source>
</evidence>
<dbReference type="PaxDb" id="2711-XP_006476110.1"/>
<dbReference type="Gene3D" id="1.20.1280.50">
    <property type="match status" value="1"/>
</dbReference>
<dbReference type="SMART" id="SM00256">
    <property type="entry name" value="FBOX"/>
    <property type="match status" value="1"/>
</dbReference>
<sequence length="392" mass="44329">MEDYKNLTSNAIGFCLLPSELIQNILLHLTLPEIMAMKLVNRSMACVISDQSFVRECNLRSKSTTWLFVYKKRWLRDAILQGFSDQSTRWFKIAIADLLKSLISPGEDFFFLTASGNIFLFVCNTRQDVIAVNLVSKTVKRIPASPLGPRGTSSWRRSGMKLLATGSDHFRFLFAELVDNRPVLYEYSSEIDTWTSTEARENVGIMPRASCDREVDYIYLNVSNGPHESIVMAVESRSKDVPVILRLRFNGGEHGTRQQTVMADRLHVYGDGHMVIVRSNSVGNVKARVRMVNGIEIWGLGPNASHWEYISKLPSDILKKISKPYGVMMGCLEKSGGIIKIVLVSNYGCLWEIIWLSYDIGRDYWTWFPLPDCKMEGLNMAGIGFSRGLTLS</sequence>
<dbReference type="AlphaFoldDB" id="A0A067GY33"/>
<evidence type="ECO:0000313" key="2">
    <source>
        <dbReference type="EMBL" id="KDO80377.1"/>
    </source>
</evidence>
<dbReference type="PANTHER" id="PTHR31672">
    <property type="entry name" value="BNACNNG10540D PROTEIN"/>
    <property type="match status" value="1"/>
</dbReference>
<dbReference type="Pfam" id="PF00646">
    <property type="entry name" value="F-box"/>
    <property type="match status" value="1"/>
</dbReference>
<dbReference type="Proteomes" id="UP000027120">
    <property type="component" value="Unassembled WGS sequence"/>
</dbReference>